<dbReference type="EMBL" id="JYDT01000087">
    <property type="protein sequence ID" value="KRY85591.1"/>
    <property type="molecule type" value="Genomic_DNA"/>
</dbReference>
<keyword evidence="2" id="KW-1185">Reference proteome</keyword>
<organism evidence="1 2">
    <name type="scientific">Trichinella pseudospiralis</name>
    <name type="common">Parasitic roundworm</name>
    <dbReference type="NCBI Taxonomy" id="6337"/>
    <lineage>
        <taxon>Eukaryota</taxon>
        <taxon>Metazoa</taxon>
        <taxon>Ecdysozoa</taxon>
        <taxon>Nematoda</taxon>
        <taxon>Enoplea</taxon>
        <taxon>Dorylaimia</taxon>
        <taxon>Trichinellida</taxon>
        <taxon>Trichinellidae</taxon>
        <taxon>Trichinella</taxon>
    </lineage>
</organism>
<name>A0A0V1FHV6_TRIPS</name>
<sequence>MEEDRDSVQVHGSVELVSLKNRNKKCVEKEKSNSSSAHPGIACMDMDVNVDARLVSTEHQGKVVVPCRSAKKMQQTITNGSGGVEVTVMIVVRAFVENGHCPTVLPSAAIQHSRRYENSYTVGWD</sequence>
<reference evidence="1 2" key="1">
    <citation type="submission" date="2015-01" db="EMBL/GenBank/DDBJ databases">
        <title>Evolution of Trichinella species and genotypes.</title>
        <authorList>
            <person name="Korhonen P.K."/>
            <person name="Edoardo P."/>
            <person name="Giuseppe L.R."/>
            <person name="Gasser R.B."/>
        </authorList>
    </citation>
    <scope>NUCLEOTIDE SEQUENCE [LARGE SCALE GENOMIC DNA]</scope>
    <source>
        <strain evidence="1">ISS470</strain>
    </source>
</reference>
<dbReference type="AlphaFoldDB" id="A0A0V1FHV6"/>
<proteinExistence type="predicted"/>
<dbReference type="OrthoDB" id="10546559at2759"/>
<evidence type="ECO:0000313" key="2">
    <source>
        <dbReference type="Proteomes" id="UP000054995"/>
    </source>
</evidence>
<protein>
    <submittedName>
        <fullName evidence="1">Uncharacterized protein</fullName>
    </submittedName>
</protein>
<evidence type="ECO:0000313" key="1">
    <source>
        <dbReference type="EMBL" id="KRY85591.1"/>
    </source>
</evidence>
<dbReference type="Proteomes" id="UP000054995">
    <property type="component" value="Unassembled WGS sequence"/>
</dbReference>
<accession>A0A0V1FHV6</accession>
<gene>
    <name evidence="1" type="ORF">T4D_11527</name>
</gene>
<comment type="caution">
    <text evidence="1">The sequence shown here is derived from an EMBL/GenBank/DDBJ whole genome shotgun (WGS) entry which is preliminary data.</text>
</comment>